<dbReference type="EMBL" id="PUFN01000006">
    <property type="protein sequence ID" value="TDG74302.1"/>
    <property type="molecule type" value="Genomic_DNA"/>
</dbReference>
<dbReference type="AlphaFoldDB" id="A0A4R5NIB8"/>
<evidence type="ECO:0000313" key="7">
    <source>
        <dbReference type="EMBL" id="TDG74302.1"/>
    </source>
</evidence>
<evidence type="ECO:0000256" key="4">
    <source>
        <dbReference type="ARBA" id="ARBA00023163"/>
    </source>
</evidence>
<organism evidence="7 8">
    <name type="scientific">Companilactobacillus farciminis</name>
    <dbReference type="NCBI Taxonomy" id="1612"/>
    <lineage>
        <taxon>Bacteria</taxon>
        <taxon>Bacillati</taxon>
        <taxon>Bacillota</taxon>
        <taxon>Bacilli</taxon>
        <taxon>Lactobacillales</taxon>
        <taxon>Lactobacillaceae</taxon>
        <taxon>Companilactobacillus</taxon>
    </lineage>
</organism>
<feature type="domain" description="RNA polymerase sigma-70 region 2" evidence="5">
    <location>
        <begin position="24"/>
        <end position="92"/>
    </location>
</feature>
<reference evidence="6" key="3">
    <citation type="journal article" date="2021" name="PeerJ">
        <title>Extensive microbial diversity within the chicken gut microbiome revealed by metagenomics and culture.</title>
        <authorList>
            <person name="Gilroy R."/>
            <person name="Ravi A."/>
            <person name="Getino M."/>
            <person name="Pursley I."/>
            <person name="Horton D.L."/>
            <person name="Alikhan N.F."/>
            <person name="Baker D."/>
            <person name="Gharbi K."/>
            <person name="Hall N."/>
            <person name="Watson M."/>
            <person name="Adriaenssens E.M."/>
            <person name="Foster-Nyarko E."/>
            <person name="Jarju S."/>
            <person name="Secka A."/>
            <person name="Antonio M."/>
            <person name="Oren A."/>
            <person name="Chaudhuri R.R."/>
            <person name="La Ragione R."/>
            <person name="Hildebrand F."/>
            <person name="Pallen M.J."/>
        </authorList>
    </citation>
    <scope>NUCLEOTIDE SEQUENCE</scope>
    <source>
        <strain evidence="6">7886</strain>
    </source>
</reference>
<dbReference type="STRING" id="1612.ABB44_01330"/>
<proteinExistence type="predicted"/>
<dbReference type="Gene3D" id="1.10.1740.10">
    <property type="match status" value="1"/>
</dbReference>
<keyword evidence="1" id="KW-0805">Transcription regulation</keyword>
<accession>A0A4R5NIB8</accession>
<dbReference type="InterPro" id="IPR007627">
    <property type="entry name" value="RNA_pol_sigma70_r2"/>
</dbReference>
<dbReference type="SUPFAM" id="SSF88946">
    <property type="entry name" value="Sigma2 domain of RNA polymerase sigma factors"/>
    <property type="match status" value="1"/>
</dbReference>
<reference evidence="7" key="2">
    <citation type="submission" date="2019-02" db="EMBL/GenBank/DDBJ databases">
        <authorList>
            <person name="Buron G."/>
            <person name="Chaylann A."/>
            <person name="Dolejs I."/>
            <person name="Forster J."/>
            <person name="Miks M.H."/>
        </authorList>
    </citation>
    <scope>NUCLEOTIDE SEQUENCE</scope>
    <source>
        <strain evidence="7">ATCC 29644</strain>
    </source>
</reference>
<dbReference type="InterPro" id="IPR014284">
    <property type="entry name" value="RNA_pol_sigma-70_dom"/>
</dbReference>
<dbReference type="Pfam" id="PF04542">
    <property type="entry name" value="Sigma70_r2"/>
    <property type="match status" value="1"/>
</dbReference>
<dbReference type="GO" id="GO:0003677">
    <property type="term" value="F:DNA binding"/>
    <property type="evidence" value="ECO:0007669"/>
    <property type="project" value="UniProtKB-KW"/>
</dbReference>
<keyword evidence="8" id="KW-1185">Reference proteome</keyword>
<keyword evidence="3" id="KW-0238">DNA-binding</keyword>
<evidence type="ECO:0000256" key="1">
    <source>
        <dbReference type="ARBA" id="ARBA00023015"/>
    </source>
</evidence>
<comment type="caution">
    <text evidence="7">The sequence shown here is derived from an EMBL/GenBank/DDBJ whole genome shotgun (WGS) entry which is preliminary data.</text>
</comment>
<name>A0A4R5NIB8_9LACO</name>
<dbReference type="OrthoDB" id="1767844at2"/>
<dbReference type="GO" id="GO:0016987">
    <property type="term" value="F:sigma factor activity"/>
    <property type="evidence" value="ECO:0007669"/>
    <property type="project" value="UniProtKB-KW"/>
</dbReference>
<dbReference type="Proteomes" id="UP000295257">
    <property type="component" value="Unassembled WGS sequence"/>
</dbReference>
<dbReference type="Proteomes" id="UP000747013">
    <property type="component" value="Unassembled WGS sequence"/>
</dbReference>
<dbReference type="NCBIfam" id="TIGR02937">
    <property type="entry name" value="sigma70-ECF"/>
    <property type="match status" value="1"/>
</dbReference>
<evidence type="ECO:0000259" key="5">
    <source>
        <dbReference type="Pfam" id="PF04542"/>
    </source>
</evidence>
<dbReference type="GO" id="GO:0006352">
    <property type="term" value="P:DNA-templated transcription initiation"/>
    <property type="evidence" value="ECO:0007669"/>
    <property type="project" value="InterPro"/>
</dbReference>
<evidence type="ECO:0000256" key="2">
    <source>
        <dbReference type="ARBA" id="ARBA00023082"/>
    </source>
</evidence>
<gene>
    <name evidence="7" type="ORF">C5L30_002247</name>
    <name evidence="6" type="ORF">K8V88_03885</name>
</gene>
<dbReference type="EMBL" id="DYWC01000089">
    <property type="protein sequence ID" value="HJF86557.1"/>
    <property type="molecule type" value="Genomic_DNA"/>
</dbReference>
<protein>
    <submittedName>
        <fullName evidence="6">Sigma-70 family RNA polymerase sigma factor</fullName>
    </submittedName>
</protein>
<reference evidence="6" key="4">
    <citation type="submission" date="2021-09" db="EMBL/GenBank/DDBJ databases">
        <authorList>
            <person name="Gilroy R."/>
        </authorList>
    </citation>
    <scope>NUCLEOTIDE SEQUENCE</scope>
    <source>
        <strain evidence="6">7886</strain>
    </source>
</reference>
<dbReference type="PANTHER" id="PTHR30385">
    <property type="entry name" value="SIGMA FACTOR F FLAGELLAR"/>
    <property type="match status" value="1"/>
</dbReference>
<reference evidence="7 8" key="1">
    <citation type="journal article" date="2019" name="Appl. Microbiol. Biotechnol.">
        <title>Uncovering carbohydrate metabolism through a genotype-phenotype association study of 56 lactic acid bacteria genomes.</title>
        <authorList>
            <person name="Buron-Moles G."/>
            <person name="Chailyan A."/>
            <person name="Dolejs I."/>
            <person name="Forster J."/>
            <person name="Miks M.H."/>
        </authorList>
    </citation>
    <scope>NUCLEOTIDE SEQUENCE [LARGE SCALE GENOMIC DNA]</scope>
    <source>
        <strain evidence="7 8">ATCC 29644</strain>
    </source>
</reference>
<evidence type="ECO:0000313" key="6">
    <source>
        <dbReference type="EMBL" id="HJF86557.1"/>
    </source>
</evidence>
<evidence type="ECO:0000313" key="8">
    <source>
        <dbReference type="Proteomes" id="UP000295257"/>
    </source>
</evidence>
<dbReference type="RefSeq" id="WP_081454077.1">
    <property type="nucleotide sequence ID" value="NZ_CAJJMR010000019.1"/>
</dbReference>
<keyword evidence="2" id="KW-0731">Sigma factor</keyword>
<evidence type="ECO:0000256" key="3">
    <source>
        <dbReference type="ARBA" id="ARBA00023125"/>
    </source>
</evidence>
<keyword evidence="4" id="KW-0804">Transcription</keyword>
<dbReference type="PANTHER" id="PTHR30385:SF1">
    <property type="entry name" value="RNA POLYMERASE SIGMA-H FACTOR"/>
    <property type="match status" value="1"/>
</dbReference>
<dbReference type="InterPro" id="IPR013325">
    <property type="entry name" value="RNA_pol_sigma_r2"/>
</dbReference>
<sequence length="185" mass="21890">MYSSESLWIEQVRTDRDSPALDKLVKKYHPMIDNLAKHYYIVGFDREDWYQEAFITCYETCQIFDGTTGSRFGSFFKMKFERRIIDLIRRENASKRKINGMTEPLEIHPNQQPIDGHRYLIEVKDQVEILTKKMSKLELTAMQFILGKITMDQACKQQSCTPKKIQNAIYRLKHLILQRDDSDLS</sequence>